<gene>
    <name evidence="2" type="ORF">RM532_15220</name>
</gene>
<proteinExistence type="predicted"/>
<comment type="caution">
    <text evidence="2">The sequence shown here is derived from an EMBL/GenBank/DDBJ whole genome shotgun (WGS) entry which is preliminary data.</text>
</comment>
<accession>A0ABU3C405</accession>
<dbReference type="PANTHER" id="PTHR42850">
    <property type="entry name" value="METALLOPHOSPHOESTERASE"/>
    <property type="match status" value="1"/>
</dbReference>
<dbReference type="Pfam" id="PF00149">
    <property type="entry name" value="Metallophos"/>
    <property type="match status" value="1"/>
</dbReference>
<organism evidence="2 3">
    <name type="scientific">Spectribacter hydrogenoxidans</name>
    <dbReference type="NCBI Taxonomy" id="3075608"/>
    <lineage>
        <taxon>Bacteria</taxon>
        <taxon>Pseudomonadati</taxon>
        <taxon>Pseudomonadota</taxon>
        <taxon>Gammaproteobacteria</taxon>
        <taxon>Salinisphaerales</taxon>
        <taxon>Salinisphaeraceae</taxon>
        <taxon>Spectribacter</taxon>
    </lineage>
</organism>
<name>A0ABU3C405_9GAMM</name>
<dbReference type="PANTHER" id="PTHR42850:SF7">
    <property type="entry name" value="BIS(5'-NUCLEOSYL)-TETRAPHOSPHATASE PRPE [ASYMMETRICAL]"/>
    <property type="match status" value="1"/>
</dbReference>
<reference evidence="2 3" key="1">
    <citation type="submission" date="2023-09" db="EMBL/GenBank/DDBJ databases">
        <authorList>
            <person name="Rey-Velasco X."/>
        </authorList>
    </citation>
    <scope>NUCLEOTIDE SEQUENCE [LARGE SCALE GENOMIC DNA]</scope>
    <source>
        <strain evidence="2 3">W335</strain>
    </source>
</reference>
<evidence type="ECO:0000313" key="2">
    <source>
        <dbReference type="EMBL" id="MDT0636302.1"/>
    </source>
</evidence>
<evidence type="ECO:0000313" key="3">
    <source>
        <dbReference type="Proteomes" id="UP001251857"/>
    </source>
</evidence>
<evidence type="ECO:0000259" key="1">
    <source>
        <dbReference type="Pfam" id="PF00149"/>
    </source>
</evidence>
<keyword evidence="3" id="KW-1185">Reference proteome</keyword>
<dbReference type="InterPro" id="IPR050126">
    <property type="entry name" value="Ap4A_hydrolase"/>
</dbReference>
<dbReference type="EMBL" id="JAVRIB010000025">
    <property type="protein sequence ID" value="MDT0636302.1"/>
    <property type="molecule type" value="Genomic_DNA"/>
</dbReference>
<dbReference type="Gene3D" id="3.60.21.10">
    <property type="match status" value="1"/>
</dbReference>
<dbReference type="InterPro" id="IPR029052">
    <property type="entry name" value="Metallo-depent_PP-like"/>
</dbReference>
<dbReference type="RefSeq" id="WP_311654196.1">
    <property type="nucleotide sequence ID" value="NZ_JAVRIB010000025.1"/>
</dbReference>
<protein>
    <submittedName>
        <fullName evidence="2">Metallophosphoesterase</fullName>
    </submittedName>
</protein>
<dbReference type="SUPFAM" id="SSF56300">
    <property type="entry name" value="Metallo-dependent phosphatases"/>
    <property type="match status" value="1"/>
</dbReference>
<dbReference type="Proteomes" id="UP001251857">
    <property type="component" value="Unassembled WGS sequence"/>
</dbReference>
<sequence length="309" mass="34575">MHEGIDFIGDVHGHAAPLERLLRKLGYDDSDGVYRHPSRSVMFVGDLIDGGPDNTRVIELARTMVSQGEARAVMGNHEYNAIAYHTPDPERPGAFLRPHTAKNLGQHRTTLEEFTDHPAALTAMIDWFQTLPLFLEVDGVRVVHACWDPASIETLKSQLGPGNTLTNDLLIRSARRGSDEHAAVEHVLKGAEMTLPDGAGFADKYGHIRHEARIRWWMQEADSLHDMVIGPPDLYDAVAGHPAVKDALMGYGSNEAPVFFGHYWLRGMPQQQQNNVACLDYSIARDGKLVAYRWDGERRLKDDHFVWVA</sequence>
<dbReference type="InterPro" id="IPR004843">
    <property type="entry name" value="Calcineurin-like_PHP"/>
</dbReference>
<feature type="domain" description="Calcineurin-like phosphoesterase" evidence="1">
    <location>
        <begin position="5"/>
        <end position="139"/>
    </location>
</feature>